<dbReference type="GeneID" id="108495415"/>
<feature type="region of interest" description="Disordered" evidence="1">
    <location>
        <begin position="38"/>
        <end position="79"/>
    </location>
</feature>
<feature type="compositionally biased region" description="Pro residues" evidence="1">
    <location>
        <begin position="157"/>
        <end position="187"/>
    </location>
</feature>
<dbReference type="RefSeq" id="XP_017666579.1">
    <property type="nucleotide sequence ID" value="XM_017811090.1"/>
</dbReference>
<name>A0A6J0GYD1_9PASS</name>
<protein>
    <submittedName>
        <fullName evidence="3">Skin secretory protein xP2-like</fullName>
    </submittedName>
</protein>
<feature type="compositionally biased region" description="Low complexity" evidence="1">
    <location>
        <begin position="131"/>
        <end position="152"/>
    </location>
</feature>
<evidence type="ECO:0000313" key="3">
    <source>
        <dbReference type="RefSeq" id="XP_017666579.1"/>
    </source>
</evidence>
<dbReference type="Proteomes" id="UP000504624">
    <property type="component" value="Unplaced"/>
</dbReference>
<evidence type="ECO:0000313" key="2">
    <source>
        <dbReference type="Proteomes" id="UP000504624"/>
    </source>
</evidence>
<accession>A0A6J0GYD1</accession>
<sequence length="257" mass="26271">MKRGRGRKDTVKGKVEVSLTGAAGLGSTVRGTKVARLTEGGCDGDRRGNAAALTGRGRSGTRGSRGDPRRPPSGPGRLLRVASGRALDPVGAYAAEGSAAAALLHAAAAAPDPTSAPAPALLAAPAPPGALRPASRSAPPRGQGRGEPGPCRECQPAFPPPGRRNLPPSPWAAPAAPAPAEPFPAPAEPGRSERAAPQGNSSRAAAGPTTPPAHRHHRPPPTPADPCRVACGRRLVDWTGFIMMFVKCRYRGRDSQR</sequence>
<organism evidence="2 3">
    <name type="scientific">Lepidothrix coronata</name>
    <name type="common">blue-crowned manakin</name>
    <dbReference type="NCBI Taxonomy" id="321398"/>
    <lineage>
        <taxon>Eukaryota</taxon>
        <taxon>Metazoa</taxon>
        <taxon>Chordata</taxon>
        <taxon>Craniata</taxon>
        <taxon>Vertebrata</taxon>
        <taxon>Euteleostomi</taxon>
        <taxon>Archelosauria</taxon>
        <taxon>Archosauria</taxon>
        <taxon>Dinosauria</taxon>
        <taxon>Saurischia</taxon>
        <taxon>Theropoda</taxon>
        <taxon>Coelurosauria</taxon>
        <taxon>Aves</taxon>
        <taxon>Neognathae</taxon>
        <taxon>Neoaves</taxon>
        <taxon>Telluraves</taxon>
        <taxon>Australaves</taxon>
        <taxon>Passeriformes</taxon>
        <taxon>Pipridae</taxon>
        <taxon>Lepidothrix</taxon>
    </lineage>
</organism>
<feature type="region of interest" description="Disordered" evidence="1">
    <location>
        <begin position="108"/>
        <end position="228"/>
    </location>
</feature>
<reference evidence="3" key="1">
    <citation type="submission" date="2025-08" db="UniProtKB">
        <authorList>
            <consortium name="RefSeq"/>
        </authorList>
    </citation>
    <scope>IDENTIFICATION</scope>
</reference>
<gene>
    <name evidence="3" type="primary">LOC108495415</name>
</gene>
<evidence type="ECO:0000256" key="1">
    <source>
        <dbReference type="SAM" id="MobiDB-lite"/>
    </source>
</evidence>
<keyword evidence="2" id="KW-1185">Reference proteome</keyword>
<proteinExistence type="predicted"/>
<dbReference type="AlphaFoldDB" id="A0A6J0GYD1"/>
<feature type="compositionally biased region" description="Low complexity" evidence="1">
    <location>
        <begin position="108"/>
        <end position="124"/>
    </location>
</feature>